<evidence type="ECO:0000259" key="3">
    <source>
        <dbReference type="PROSITE" id="PS51186"/>
    </source>
</evidence>
<keyword evidence="2" id="KW-0012">Acyltransferase</keyword>
<gene>
    <name evidence="4" type="ORF">EXE57_00505</name>
</gene>
<dbReference type="InterPro" id="IPR050832">
    <property type="entry name" value="Bact_Acetyltransf"/>
</dbReference>
<dbReference type="Pfam" id="PF00583">
    <property type="entry name" value="Acetyltransf_1"/>
    <property type="match status" value="1"/>
</dbReference>
<dbReference type="PROSITE" id="PS51186">
    <property type="entry name" value="GNAT"/>
    <property type="match status" value="1"/>
</dbReference>
<protein>
    <submittedName>
        <fullName evidence="4">GNAT family N-acetyltransferase</fullName>
    </submittedName>
</protein>
<dbReference type="OrthoDB" id="5243635at2"/>
<dbReference type="Gene3D" id="3.40.630.30">
    <property type="match status" value="1"/>
</dbReference>
<dbReference type="KEGG" id="noy:EXE57_00505"/>
<dbReference type="InterPro" id="IPR000182">
    <property type="entry name" value="GNAT_dom"/>
</dbReference>
<reference evidence="4 5" key="1">
    <citation type="submission" date="2019-03" db="EMBL/GenBank/DDBJ databases">
        <title>Three New Species of Nocardioides, Nocardioides euryhalodurans sp. nov., Nocardioides seonyuensis sp. nov. and Nocardioides eburneoflavus sp. nov., Iolated from Soil.</title>
        <authorList>
            <person name="Roh S.G."/>
            <person name="Lee C."/>
            <person name="Kim M.-K."/>
            <person name="Kim S.B."/>
        </authorList>
    </citation>
    <scope>NUCLEOTIDE SEQUENCE [LARGE SCALE GENOMIC DNA]</scope>
    <source>
        <strain evidence="4 5">MMS17-SY117</strain>
    </source>
</reference>
<proteinExistence type="predicted"/>
<dbReference type="GO" id="GO:0016747">
    <property type="term" value="F:acyltransferase activity, transferring groups other than amino-acyl groups"/>
    <property type="evidence" value="ECO:0007669"/>
    <property type="project" value="InterPro"/>
</dbReference>
<dbReference type="InterPro" id="IPR016181">
    <property type="entry name" value="Acyl_CoA_acyltransferase"/>
</dbReference>
<feature type="domain" description="N-acetyltransferase" evidence="3">
    <location>
        <begin position="1"/>
        <end position="150"/>
    </location>
</feature>
<dbReference type="CDD" id="cd04301">
    <property type="entry name" value="NAT_SF"/>
    <property type="match status" value="1"/>
</dbReference>
<sequence>MRPATGSDAGAIAGVHRLSRASYYGTVPNPDDGREAFWARFLCESERSTYVAESADGVVGFVTTTRVSDPVPTLELTSLYVHPDRVGRGIGSRLYDAFADDRRPGERGVLEVWAGNPRAIAFYERRGWTATTRTRPGPEQLHYVTHELRP</sequence>
<keyword evidence="5" id="KW-1185">Reference proteome</keyword>
<dbReference type="SUPFAM" id="SSF55729">
    <property type="entry name" value="Acyl-CoA N-acyltransferases (Nat)"/>
    <property type="match status" value="1"/>
</dbReference>
<evidence type="ECO:0000256" key="1">
    <source>
        <dbReference type="ARBA" id="ARBA00022679"/>
    </source>
</evidence>
<keyword evidence="1 4" id="KW-0808">Transferase</keyword>
<evidence type="ECO:0000313" key="4">
    <source>
        <dbReference type="EMBL" id="QBR94244.1"/>
    </source>
</evidence>
<dbReference type="AlphaFoldDB" id="A0A4P7GQD9"/>
<dbReference type="Proteomes" id="UP000294894">
    <property type="component" value="Chromosome"/>
</dbReference>
<dbReference type="EMBL" id="CP038267">
    <property type="protein sequence ID" value="QBR94244.1"/>
    <property type="molecule type" value="Genomic_DNA"/>
</dbReference>
<evidence type="ECO:0000256" key="2">
    <source>
        <dbReference type="ARBA" id="ARBA00023315"/>
    </source>
</evidence>
<accession>A0A4P7GQD9</accession>
<name>A0A4P7GQD9_9ACTN</name>
<organism evidence="4 5">
    <name type="scientific">Nocardioides euryhalodurans</name>
    <dbReference type="NCBI Taxonomy" id="2518370"/>
    <lineage>
        <taxon>Bacteria</taxon>
        <taxon>Bacillati</taxon>
        <taxon>Actinomycetota</taxon>
        <taxon>Actinomycetes</taxon>
        <taxon>Propionibacteriales</taxon>
        <taxon>Nocardioidaceae</taxon>
        <taxon>Nocardioides</taxon>
    </lineage>
</organism>
<evidence type="ECO:0000313" key="5">
    <source>
        <dbReference type="Proteomes" id="UP000294894"/>
    </source>
</evidence>
<dbReference type="PANTHER" id="PTHR43877">
    <property type="entry name" value="AMINOALKYLPHOSPHONATE N-ACETYLTRANSFERASE-RELATED-RELATED"/>
    <property type="match status" value="1"/>
</dbReference>